<organism evidence="4 5">
    <name type="scientific">Lepraria finkii</name>
    <dbReference type="NCBI Taxonomy" id="1340010"/>
    <lineage>
        <taxon>Eukaryota</taxon>
        <taxon>Fungi</taxon>
        <taxon>Dikarya</taxon>
        <taxon>Ascomycota</taxon>
        <taxon>Pezizomycotina</taxon>
        <taxon>Lecanoromycetes</taxon>
        <taxon>OSLEUM clade</taxon>
        <taxon>Lecanoromycetidae</taxon>
        <taxon>Lecanorales</taxon>
        <taxon>Lecanorineae</taxon>
        <taxon>Stereocaulaceae</taxon>
        <taxon>Lepraria</taxon>
    </lineage>
</organism>
<dbReference type="InterPro" id="IPR051468">
    <property type="entry name" value="Fungal_SecMetab_SDRs"/>
</dbReference>
<evidence type="ECO:0000313" key="4">
    <source>
        <dbReference type="EMBL" id="KAL2045416.1"/>
    </source>
</evidence>
<dbReference type="Pfam" id="PF00106">
    <property type="entry name" value="adh_short"/>
    <property type="match status" value="1"/>
</dbReference>
<protein>
    <submittedName>
        <fullName evidence="4">Uncharacterized protein</fullName>
    </submittedName>
</protein>
<dbReference type="InterPro" id="IPR002347">
    <property type="entry name" value="SDR_fam"/>
</dbReference>
<keyword evidence="2" id="KW-0521">NADP</keyword>
<dbReference type="EMBL" id="JBHFEH010000146">
    <property type="protein sequence ID" value="KAL2045416.1"/>
    <property type="molecule type" value="Genomic_DNA"/>
</dbReference>
<evidence type="ECO:0000256" key="1">
    <source>
        <dbReference type="ARBA" id="ARBA00006484"/>
    </source>
</evidence>
<dbReference type="PANTHER" id="PTHR43544:SF7">
    <property type="entry name" value="NADB-LER2"/>
    <property type="match status" value="1"/>
</dbReference>
<comment type="caution">
    <text evidence="4">The sequence shown here is derived from an EMBL/GenBank/DDBJ whole genome shotgun (WGS) entry which is preliminary data.</text>
</comment>
<dbReference type="PRINTS" id="PR00081">
    <property type="entry name" value="GDHRDH"/>
</dbReference>
<comment type="similarity">
    <text evidence="1">Belongs to the short-chain dehydrogenases/reductases (SDR) family.</text>
</comment>
<dbReference type="Gene3D" id="3.40.50.720">
    <property type="entry name" value="NAD(P)-binding Rossmann-like Domain"/>
    <property type="match status" value="1"/>
</dbReference>
<evidence type="ECO:0000256" key="2">
    <source>
        <dbReference type="ARBA" id="ARBA00022857"/>
    </source>
</evidence>
<dbReference type="PANTHER" id="PTHR43544">
    <property type="entry name" value="SHORT-CHAIN DEHYDROGENASE/REDUCTASE"/>
    <property type="match status" value="1"/>
</dbReference>
<dbReference type="Proteomes" id="UP001590951">
    <property type="component" value="Unassembled WGS sequence"/>
</dbReference>
<proteinExistence type="inferred from homology"/>
<gene>
    <name evidence="4" type="ORF">ABVK25_012128</name>
</gene>
<keyword evidence="5" id="KW-1185">Reference proteome</keyword>
<accession>A0ABR4AIT9</accession>
<name>A0ABR4AIT9_9LECA</name>
<sequence>MSTILITGANKGIGRGFVKKYLERPHTTVVGTVRDPSSPEAQALSAFPRGDGSKILFLQVHNDSETDALEGVRSLTTQHGIDKLDIVIANSGIFKAAAHQKISQMKIEDLMEHFSINTASVVRLFQATMPLLEKAMNPILLVNTAGAATIAGMDDFAHFPLNSYAASKAAANFLTRRIHFENPSLIAFAVHPGQVVTETRTAVARSLGAPEEGISVEECVNSLVGLLDTATREGTSGKFLNYDGAPLPW</sequence>
<reference evidence="4 5" key="1">
    <citation type="submission" date="2024-09" db="EMBL/GenBank/DDBJ databases">
        <title>Rethinking Asexuality: The Enigmatic Case of Functional Sexual Genes in Lepraria (Stereocaulaceae).</title>
        <authorList>
            <person name="Doellman M."/>
            <person name="Sun Y."/>
            <person name="Barcenas-Pena A."/>
            <person name="Lumbsch H.T."/>
            <person name="Grewe F."/>
        </authorList>
    </citation>
    <scope>NUCLEOTIDE SEQUENCE [LARGE SCALE GENOMIC DNA]</scope>
    <source>
        <strain evidence="4 5">Grewe 0041</strain>
    </source>
</reference>
<evidence type="ECO:0000256" key="3">
    <source>
        <dbReference type="ARBA" id="ARBA00023002"/>
    </source>
</evidence>
<evidence type="ECO:0000313" key="5">
    <source>
        <dbReference type="Proteomes" id="UP001590951"/>
    </source>
</evidence>
<dbReference type="SUPFAM" id="SSF51735">
    <property type="entry name" value="NAD(P)-binding Rossmann-fold domains"/>
    <property type="match status" value="1"/>
</dbReference>
<dbReference type="InterPro" id="IPR036291">
    <property type="entry name" value="NAD(P)-bd_dom_sf"/>
</dbReference>
<keyword evidence="3" id="KW-0560">Oxidoreductase</keyword>